<comment type="caution">
    <text evidence="3">The sequence shown here is derived from an EMBL/GenBank/DDBJ whole genome shotgun (WGS) entry which is preliminary data.</text>
</comment>
<keyword evidence="1" id="KW-0560">Oxidoreductase</keyword>
<dbReference type="PRINTS" id="PR00081">
    <property type="entry name" value="GDHRDH"/>
</dbReference>
<dbReference type="InterPro" id="IPR002347">
    <property type="entry name" value="SDR_fam"/>
</dbReference>
<name>A0ABT5ERH3_9BACT</name>
<evidence type="ECO:0000256" key="1">
    <source>
        <dbReference type="ARBA" id="ARBA00023002"/>
    </source>
</evidence>
<proteinExistence type="inferred from homology"/>
<evidence type="ECO:0000313" key="3">
    <source>
        <dbReference type="EMBL" id="MDC0743321.1"/>
    </source>
</evidence>
<comment type="similarity">
    <text evidence="2">Belongs to the short-chain dehydrogenases/reductases (SDR) family.</text>
</comment>
<dbReference type="EMBL" id="JAQNDO010000001">
    <property type="protein sequence ID" value="MDC0743321.1"/>
    <property type="molecule type" value="Genomic_DNA"/>
</dbReference>
<dbReference type="Pfam" id="PF00106">
    <property type="entry name" value="adh_short"/>
    <property type="match status" value="1"/>
</dbReference>
<dbReference type="Proteomes" id="UP001221411">
    <property type="component" value="Unassembled WGS sequence"/>
</dbReference>
<dbReference type="PANTHER" id="PTHR43157:SF31">
    <property type="entry name" value="PHOSPHATIDYLINOSITOL-GLYCAN BIOSYNTHESIS CLASS F PROTEIN"/>
    <property type="match status" value="1"/>
</dbReference>
<accession>A0ABT5ERH3</accession>
<evidence type="ECO:0000256" key="2">
    <source>
        <dbReference type="RuleBase" id="RU000363"/>
    </source>
</evidence>
<protein>
    <submittedName>
        <fullName evidence="3">SDR family NAD(P)-dependent oxidoreductase</fullName>
    </submittedName>
</protein>
<sequence>MSFPGAPSRPVIVITGATHGIGHAAAIELARRGARLGLVARSEAKARTTRADIERAAPGTPVDVFLADLSAQADVRRVARELDHAYDRIDVLVNNAGLHAFEQRITADGLPEMVAVNYLAPWLLTHCLRDKLVASAPCRIVNVASDAHRNVRVLDPARHLCSTQAFTGRESSEHYARSKLMDILFTQELARRLAGTGVTANACCPGLNASGLGRESKGFTRLAALFNRVGLFRPEKGARILVRLARDPALEGVTGEFFSTVRLFQAFPPAPMRQDRELQRRLWEATAALVGEGVSP</sequence>
<dbReference type="PANTHER" id="PTHR43157">
    <property type="entry name" value="PHOSPHATIDYLINOSITOL-GLYCAN BIOSYNTHESIS CLASS F PROTEIN-RELATED"/>
    <property type="match status" value="1"/>
</dbReference>
<dbReference type="Gene3D" id="3.40.50.720">
    <property type="entry name" value="NAD(P)-binding Rossmann-like Domain"/>
    <property type="match status" value="1"/>
</dbReference>
<reference evidence="3 4" key="1">
    <citation type="submission" date="2022-11" db="EMBL/GenBank/DDBJ databases">
        <title>Minimal conservation of predation-associated metabolite biosynthetic gene clusters underscores biosynthetic potential of Myxococcota including descriptions for ten novel species: Archangium lansinium sp. nov., Myxococcus landrumus sp. nov., Nannocystis bai.</title>
        <authorList>
            <person name="Ahearne A."/>
            <person name="Stevens C."/>
            <person name="Dowd S."/>
        </authorList>
    </citation>
    <scope>NUCLEOTIDE SEQUENCE [LARGE SCALE GENOMIC DNA]</scope>
    <source>
        <strain evidence="3 4">RJM3</strain>
    </source>
</reference>
<evidence type="ECO:0000313" key="4">
    <source>
        <dbReference type="Proteomes" id="UP001221411"/>
    </source>
</evidence>
<dbReference type="PRINTS" id="PR00080">
    <property type="entry name" value="SDRFAMILY"/>
</dbReference>
<keyword evidence="4" id="KW-1185">Reference proteome</keyword>
<organism evidence="3 4">
    <name type="scientific">Polyangium mundeleinium</name>
    <dbReference type="NCBI Taxonomy" id="2995306"/>
    <lineage>
        <taxon>Bacteria</taxon>
        <taxon>Pseudomonadati</taxon>
        <taxon>Myxococcota</taxon>
        <taxon>Polyangia</taxon>
        <taxon>Polyangiales</taxon>
        <taxon>Polyangiaceae</taxon>
        <taxon>Polyangium</taxon>
    </lineage>
</organism>
<dbReference type="SUPFAM" id="SSF51735">
    <property type="entry name" value="NAD(P)-binding Rossmann-fold domains"/>
    <property type="match status" value="1"/>
</dbReference>
<dbReference type="RefSeq" id="WP_271918746.1">
    <property type="nucleotide sequence ID" value="NZ_JAQNDO010000001.1"/>
</dbReference>
<dbReference type="InterPro" id="IPR036291">
    <property type="entry name" value="NAD(P)-bd_dom_sf"/>
</dbReference>
<gene>
    <name evidence="3" type="ORF">POL67_18360</name>
</gene>